<comment type="caution">
    <text evidence="1">The sequence shown here is derived from an EMBL/GenBank/DDBJ whole genome shotgun (WGS) entry which is preliminary data.</text>
</comment>
<dbReference type="Proteomes" id="UP001374584">
    <property type="component" value="Unassembled WGS sequence"/>
</dbReference>
<sequence>MAISASETQSSSSLKIVSQVEVECVKCDSCGFTEECTPAYISRVRQRYQGRWLCGLCVEAVKHEVVRSDSVITTEEALDRHITFCREFRSSTVLNKTEHPIFAMGRLLRRSLDSPKPLRSNSSGALGVRAPQLIRSESCFSSISAQSCDYDGWLKAQAVLKRNNFLRSVAIACEHTLGTFGIGALYQNTQFTFLSPRRLLDLRHKQKEAFQEAKPKVKKKKMESQAVEATIFLPWNRISSPTNWKHLSVT</sequence>
<dbReference type="PANTHER" id="PTHR33108:SF3">
    <property type="entry name" value="DUF1677 FAMILY PROTEIN"/>
    <property type="match status" value="1"/>
</dbReference>
<evidence type="ECO:0008006" key="3">
    <source>
        <dbReference type="Google" id="ProtNLM"/>
    </source>
</evidence>
<evidence type="ECO:0000313" key="1">
    <source>
        <dbReference type="EMBL" id="KAK7347883.1"/>
    </source>
</evidence>
<dbReference type="InterPro" id="IPR012876">
    <property type="entry name" value="DUF1677_pln"/>
</dbReference>
<dbReference type="PANTHER" id="PTHR33108">
    <property type="entry name" value="OS01G0745000 PROTEIN"/>
    <property type="match status" value="1"/>
</dbReference>
<reference evidence="1 2" key="1">
    <citation type="submission" date="2024-01" db="EMBL/GenBank/DDBJ databases">
        <title>The genomes of 5 underutilized Papilionoideae crops provide insights into root nodulation and disease resistanc.</title>
        <authorList>
            <person name="Jiang F."/>
        </authorList>
    </citation>
    <scope>NUCLEOTIDE SEQUENCE [LARGE SCALE GENOMIC DNA]</scope>
    <source>
        <strain evidence="1">JINMINGXINNONG_FW02</strain>
        <tissue evidence="1">Leaves</tissue>
    </source>
</reference>
<name>A0AAN9QYQ3_PHACN</name>
<proteinExistence type="predicted"/>
<accession>A0AAN9QYQ3</accession>
<gene>
    <name evidence="1" type="ORF">VNO80_22422</name>
</gene>
<evidence type="ECO:0000313" key="2">
    <source>
        <dbReference type="Proteomes" id="UP001374584"/>
    </source>
</evidence>
<keyword evidence="2" id="KW-1185">Reference proteome</keyword>
<dbReference type="AlphaFoldDB" id="A0AAN9QYQ3"/>
<dbReference type="Pfam" id="PF07911">
    <property type="entry name" value="DUF1677"/>
    <property type="match status" value="1"/>
</dbReference>
<protein>
    <recommendedName>
        <fullName evidence="3">DUF1677 family protein</fullName>
    </recommendedName>
</protein>
<organism evidence="1 2">
    <name type="scientific">Phaseolus coccineus</name>
    <name type="common">Scarlet runner bean</name>
    <name type="synonym">Phaseolus multiflorus</name>
    <dbReference type="NCBI Taxonomy" id="3886"/>
    <lineage>
        <taxon>Eukaryota</taxon>
        <taxon>Viridiplantae</taxon>
        <taxon>Streptophyta</taxon>
        <taxon>Embryophyta</taxon>
        <taxon>Tracheophyta</taxon>
        <taxon>Spermatophyta</taxon>
        <taxon>Magnoliopsida</taxon>
        <taxon>eudicotyledons</taxon>
        <taxon>Gunneridae</taxon>
        <taxon>Pentapetalae</taxon>
        <taxon>rosids</taxon>
        <taxon>fabids</taxon>
        <taxon>Fabales</taxon>
        <taxon>Fabaceae</taxon>
        <taxon>Papilionoideae</taxon>
        <taxon>50 kb inversion clade</taxon>
        <taxon>NPAAA clade</taxon>
        <taxon>indigoferoid/millettioid clade</taxon>
        <taxon>Phaseoleae</taxon>
        <taxon>Phaseolus</taxon>
    </lineage>
</organism>
<dbReference type="EMBL" id="JAYMYR010000008">
    <property type="protein sequence ID" value="KAK7347883.1"/>
    <property type="molecule type" value="Genomic_DNA"/>
</dbReference>